<protein>
    <submittedName>
        <fullName evidence="1">Uncharacterized protein</fullName>
    </submittedName>
</protein>
<reference evidence="1 2" key="1">
    <citation type="journal article" date="2018" name="Cell">
        <title>The Chara Genome: Secondary Complexity and Implications for Plant Terrestrialization.</title>
        <authorList>
            <person name="Nishiyama T."/>
            <person name="Sakayama H."/>
            <person name="Vries J.D."/>
            <person name="Buschmann H."/>
            <person name="Saint-Marcoux D."/>
            <person name="Ullrich K.K."/>
            <person name="Haas F.B."/>
            <person name="Vanderstraeten L."/>
            <person name="Becker D."/>
            <person name="Lang D."/>
            <person name="Vosolsobe S."/>
            <person name="Rombauts S."/>
            <person name="Wilhelmsson P.K.I."/>
            <person name="Janitza P."/>
            <person name="Kern R."/>
            <person name="Heyl A."/>
            <person name="Rumpler F."/>
            <person name="Villalobos L.I.A.C."/>
            <person name="Clay J.M."/>
            <person name="Skokan R."/>
            <person name="Toyoda A."/>
            <person name="Suzuki Y."/>
            <person name="Kagoshima H."/>
            <person name="Schijlen E."/>
            <person name="Tajeshwar N."/>
            <person name="Catarino B."/>
            <person name="Hetherington A.J."/>
            <person name="Saltykova A."/>
            <person name="Bonnot C."/>
            <person name="Breuninger H."/>
            <person name="Symeonidi A."/>
            <person name="Radhakrishnan G.V."/>
            <person name="Van Nieuwerburgh F."/>
            <person name="Deforce D."/>
            <person name="Chang C."/>
            <person name="Karol K.G."/>
            <person name="Hedrich R."/>
            <person name="Ulvskov P."/>
            <person name="Glockner G."/>
            <person name="Delwiche C.F."/>
            <person name="Petrasek J."/>
            <person name="Van de Peer Y."/>
            <person name="Friml J."/>
            <person name="Beilby M."/>
            <person name="Dolan L."/>
            <person name="Kohara Y."/>
            <person name="Sugano S."/>
            <person name="Fujiyama A."/>
            <person name="Delaux P.-M."/>
            <person name="Quint M."/>
            <person name="TheiBen G."/>
            <person name="Hagemann M."/>
            <person name="Harholt J."/>
            <person name="Dunand C."/>
            <person name="Zachgo S."/>
            <person name="Langdale J."/>
            <person name="Maumus F."/>
            <person name="Straeten D.V.D."/>
            <person name="Gould S.B."/>
            <person name="Rensing S.A."/>
        </authorList>
    </citation>
    <scope>NUCLEOTIDE SEQUENCE [LARGE SCALE GENOMIC DNA]</scope>
    <source>
        <strain evidence="1 2">S276</strain>
    </source>
</reference>
<evidence type="ECO:0000313" key="2">
    <source>
        <dbReference type="Proteomes" id="UP000265515"/>
    </source>
</evidence>
<dbReference type="AlphaFoldDB" id="A0A388KLZ9"/>
<comment type="caution">
    <text evidence="1">The sequence shown here is derived from an EMBL/GenBank/DDBJ whole genome shotgun (WGS) entry which is preliminary data.</text>
</comment>
<proteinExistence type="predicted"/>
<dbReference type="Proteomes" id="UP000265515">
    <property type="component" value="Unassembled WGS sequence"/>
</dbReference>
<accession>A0A388KLZ9</accession>
<dbReference type="EMBL" id="BFEA01000140">
    <property type="protein sequence ID" value="GBG71071.1"/>
    <property type="molecule type" value="Genomic_DNA"/>
</dbReference>
<sequence>MDVFFSVDFIVNSLSGLNTNNNAAAVTLIDDDSDDITKHIINNNHNNYSFNYGKTTNDVIFIIIININSDFIINWFTTNNDAAFTALIYVKGGDISEPDNNINNYNEVISNAASIDNDSWRVCAVRCPFPAFRLFIR</sequence>
<dbReference type="Gramene" id="GBG71071">
    <property type="protein sequence ID" value="GBG71071"/>
    <property type="gene ID" value="CBR_g8370"/>
</dbReference>
<organism evidence="1 2">
    <name type="scientific">Chara braunii</name>
    <name type="common">Braun's stonewort</name>
    <dbReference type="NCBI Taxonomy" id="69332"/>
    <lineage>
        <taxon>Eukaryota</taxon>
        <taxon>Viridiplantae</taxon>
        <taxon>Streptophyta</taxon>
        <taxon>Charophyceae</taxon>
        <taxon>Charales</taxon>
        <taxon>Characeae</taxon>
        <taxon>Chara</taxon>
    </lineage>
</organism>
<gene>
    <name evidence="1" type="ORF">CBR_g8370</name>
</gene>
<keyword evidence="2" id="KW-1185">Reference proteome</keyword>
<name>A0A388KLZ9_CHABU</name>
<evidence type="ECO:0000313" key="1">
    <source>
        <dbReference type="EMBL" id="GBG71071.1"/>
    </source>
</evidence>